<feature type="domain" description="Amidohydrolase-related" evidence="2">
    <location>
        <begin position="83"/>
        <end position="243"/>
    </location>
</feature>
<dbReference type="EMBL" id="JACCHJ010000001">
    <property type="protein sequence ID" value="NYK10314.1"/>
    <property type="molecule type" value="Genomic_DNA"/>
</dbReference>
<evidence type="ECO:0000256" key="1">
    <source>
        <dbReference type="SAM" id="MobiDB-lite"/>
    </source>
</evidence>
<evidence type="ECO:0000313" key="3">
    <source>
        <dbReference type="EMBL" id="NYK10314.1"/>
    </source>
</evidence>
<dbReference type="GO" id="GO:0016787">
    <property type="term" value="F:hydrolase activity"/>
    <property type="evidence" value="ECO:0007669"/>
    <property type="project" value="InterPro"/>
</dbReference>
<sequence>MSPDARASDAVSFDAVWTGDGFRGPATFRIRDGHLLPNDPTPRDSTPRDADHGTSPATRDLGGTLFPRLTDHHVHLGLVDPVALFSGGITHAVDLGWDPAIATSWLRDDPRSPSVTIAGALLTAPGGYPARSGWAPVGAAREVGGAREARRAVREQVMAGASRIKVALNSEAGETVDDATLDAIVEEAVTAGLPVVAHAQGTGQTARAVRAGVTQLAHTPFSERVPATVIDDAVARGMSWISTLDIHGWGTPTRDHDTAVDNLRRFHAARGRVLYGTDLGNGPLRLGVNARELTALLSAGLDATTVLRSIAGDPGADHLADEAPIGSRLAWIPAAPPRDAALLPAWLATARGLQAGDLTATDLHTPISTPTTSTEGPLP</sequence>
<dbReference type="Gene3D" id="3.20.20.140">
    <property type="entry name" value="Metal-dependent hydrolases"/>
    <property type="match status" value="1"/>
</dbReference>
<dbReference type="RefSeq" id="WP_179701072.1">
    <property type="nucleotide sequence ID" value="NZ_BAAAHA010000006.1"/>
</dbReference>
<proteinExistence type="predicted"/>
<gene>
    <name evidence="3" type="ORF">HNR14_002195</name>
</gene>
<dbReference type="InterPro" id="IPR006680">
    <property type="entry name" value="Amidohydro-rel"/>
</dbReference>
<dbReference type="SUPFAM" id="SSF51556">
    <property type="entry name" value="Metallo-dependent hydrolases"/>
    <property type="match status" value="1"/>
</dbReference>
<dbReference type="PANTHER" id="PTHR43135">
    <property type="entry name" value="ALPHA-D-RIBOSE 1-METHYLPHOSPHONATE 5-TRIPHOSPHATE DIPHOSPHATASE"/>
    <property type="match status" value="1"/>
</dbReference>
<organism evidence="3 4">
    <name type="scientific">Leifsonia naganoensis</name>
    <dbReference type="NCBI Taxonomy" id="150025"/>
    <lineage>
        <taxon>Bacteria</taxon>
        <taxon>Bacillati</taxon>
        <taxon>Actinomycetota</taxon>
        <taxon>Actinomycetes</taxon>
        <taxon>Micrococcales</taxon>
        <taxon>Microbacteriaceae</taxon>
        <taxon>Leifsonia</taxon>
    </lineage>
</organism>
<dbReference type="InterPro" id="IPR032466">
    <property type="entry name" value="Metal_Hydrolase"/>
</dbReference>
<dbReference type="AlphaFoldDB" id="A0A853DU67"/>
<reference evidence="3 4" key="1">
    <citation type="submission" date="2020-07" db="EMBL/GenBank/DDBJ databases">
        <title>Sequencing the genomes of 1000 actinobacteria strains.</title>
        <authorList>
            <person name="Klenk H.-P."/>
        </authorList>
    </citation>
    <scope>NUCLEOTIDE SEQUENCE [LARGE SCALE GENOMIC DNA]</scope>
    <source>
        <strain evidence="3 4">DSM 15166</strain>
    </source>
</reference>
<dbReference type="Proteomes" id="UP000521075">
    <property type="component" value="Unassembled WGS sequence"/>
</dbReference>
<accession>A0A853DU67</accession>
<dbReference type="Pfam" id="PF01979">
    <property type="entry name" value="Amidohydro_1"/>
    <property type="match status" value="1"/>
</dbReference>
<feature type="compositionally biased region" description="Basic and acidic residues" evidence="1">
    <location>
        <begin position="41"/>
        <end position="52"/>
    </location>
</feature>
<name>A0A853DU67_9MICO</name>
<evidence type="ECO:0000259" key="2">
    <source>
        <dbReference type="Pfam" id="PF01979"/>
    </source>
</evidence>
<dbReference type="InterPro" id="IPR051781">
    <property type="entry name" value="Metallo-dep_Hydrolase"/>
</dbReference>
<dbReference type="PANTHER" id="PTHR43135:SF3">
    <property type="entry name" value="ALPHA-D-RIBOSE 1-METHYLPHOSPHONATE 5-TRIPHOSPHATE DIPHOSPHATASE"/>
    <property type="match status" value="1"/>
</dbReference>
<keyword evidence="4" id="KW-1185">Reference proteome</keyword>
<protein>
    <recommendedName>
        <fullName evidence="2">Amidohydrolase-related domain-containing protein</fullName>
    </recommendedName>
</protein>
<comment type="caution">
    <text evidence="3">The sequence shown here is derived from an EMBL/GenBank/DDBJ whole genome shotgun (WGS) entry which is preliminary data.</text>
</comment>
<feature type="region of interest" description="Disordered" evidence="1">
    <location>
        <begin position="28"/>
        <end position="62"/>
    </location>
</feature>
<evidence type="ECO:0000313" key="4">
    <source>
        <dbReference type="Proteomes" id="UP000521075"/>
    </source>
</evidence>